<comment type="caution">
    <text evidence="2">The sequence shown here is derived from an EMBL/GenBank/DDBJ whole genome shotgun (WGS) entry which is preliminary data.</text>
</comment>
<feature type="signal peptide" evidence="1">
    <location>
        <begin position="1"/>
        <end position="29"/>
    </location>
</feature>
<evidence type="ECO:0000313" key="3">
    <source>
        <dbReference type="Proteomes" id="UP001596162"/>
    </source>
</evidence>
<feature type="chain" id="PRO_5045770918" description="LTXXQ motif family protein" evidence="1">
    <location>
        <begin position="30"/>
        <end position="123"/>
    </location>
</feature>
<accession>A0ABW0C7Y6</accession>
<name>A0ABW0C7Y6_9FLAO</name>
<evidence type="ECO:0000313" key="2">
    <source>
        <dbReference type="EMBL" id="MFC5196322.1"/>
    </source>
</evidence>
<evidence type="ECO:0008006" key="4">
    <source>
        <dbReference type="Google" id="ProtNLM"/>
    </source>
</evidence>
<organism evidence="2 3">
    <name type="scientific">Bizionia hallyeonensis</name>
    <dbReference type="NCBI Taxonomy" id="1123757"/>
    <lineage>
        <taxon>Bacteria</taxon>
        <taxon>Pseudomonadati</taxon>
        <taxon>Bacteroidota</taxon>
        <taxon>Flavobacteriia</taxon>
        <taxon>Flavobacteriales</taxon>
        <taxon>Flavobacteriaceae</taxon>
        <taxon>Bizionia</taxon>
    </lineage>
</organism>
<dbReference type="Proteomes" id="UP001596162">
    <property type="component" value="Unassembled WGS sequence"/>
</dbReference>
<proteinExistence type="predicted"/>
<dbReference type="RefSeq" id="WP_248395378.1">
    <property type="nucleotide sequence ID" value="NZ_JBHSLA010000006.1"/>
</dbReference>
<sequence length="123" mass="14219">MKKKLLIMKKYISLFSFIALFFVGMQFSAAQSSDRQQSAEAIAKQKTHDLHQLVTLTGDQQGDVFKVLVDAEQNMGELRKREISDKFRQEGMKTLDMRVEEGLKRILTPSQFKLYQNSLESKK</sequence>
<keyword evidence="3" id="KW-1185">Reference proteome</keyword>
<protein>
    <recommendedName>
        <fullName evidence="4">LTXXQ motif family protein</fullName>
    </recommendedName>
</protein>
<reference evidence="3" key="1">
    <citation type="journal article" date="2019" name="Int. J. Syst. Evol. Microbiol.">
        <title>The Global Catalogue of Microorganisms (GCM) 10K type strain sequencing project: providing services to taxonomists for standard genome sequencing and annotation.</title>
        <authorList>
            <consortium name="The Broad Institute Genomics Platform"/>
            <consortium name="The Broad Institute Genome Sequencing Center for Infectious Disease"/>
            <person name="Wu L."/>
            <person name="Ma J."/>
        </authorList>
    </citation>
    <scope>NUCLEOTIDE SEQUENCE [LARGE SCALE GENOMIC DNA]</scope>
    <source>
        <strain evidence="3">JCM 17978</strain>
    </source>
</reference>
<gene>
    <name evidence="2" type="ORF">ACFPH8_13365</name>
</gene>
<keyword evidence="1" id="KW-0732">Signal</keyword>
<dbReference type="EMBL" id="JBHSLA010000006">
    <property type="protein sequence ID" value="MFC5196322.1"/>
    <property type="molecule type" value="Genomic_DNA"/>
</dbReference>
<evidence type="ECO:0000256" key="1">
    <source>
        <dbReference type="SAM" id="SignalP"/>
    </source>
</evidence>